<reference evidence="2" key="1">
    <citation type="journal article" date="2014" name="Front. Microbiol.">
        <title>High frequency of phylogenetically diverse reductive dehalogenase-homologous genes in deep subseafloor sedimentary metagenomes.</title>
        <authorList>
            <person name="Kawai M."/>
            <person name="Futagami T."/>
            <person name="Toyoda A."/>
            <person name="Takaki Y."/>
            <person name="Nishi S."/>
            <person name="Hori S."/>
            <person name="Arai W."/>
            <person name="Tsubouchi T."/>
            <person name="Morono Y."/>
            <person name="Uchiyama I."/>
            <person name="Ito T."/>
            <person name="Fujiyama A."/>
            <person name="Inagaki F."/>
            <person name="Takami H."/>
        </authorList>
    </citation>
    <scope>NUCLEOTIDE SEQUENCE</scope>
    <source>
        <strain evidence="2">Expedition CK06-06</strain>
    </source>
</reference>
<dbReference type="InterPro" id="IPR003859">
    <property type="entry name" value="Galactosyl_T"/>
</dbReference>
<proteinExistence type="predicted"/>
<dbReference type="PRINTS" id="PR02050">
    <property type="entry name" value="B14GALTRFASE"/>
</dbReference>
<feature type="non-terminal residue" evidence="2">
    <location>
        <position position="100"/>
    </location>
</feature>
<gene>
    <name evidence="2" type="ORF">S01H1_02937</name>
</gene>
<dbReference type="InterPro" id="IPR027995">
    <property type="entry name" value="Galactosyl_T_N"/>
</dbReference>
<dbReference type="AlphaFoldDB" id="X0SA44"/>
<dbReference type="Gene3D" id="3.90.550.10">
    <property type="entry name" value="Spore Coat Polysaccharide Biosynthesis Protein SpsA, Chain A"/>
    <property type="match status" value="1"/>
</dbReference>
<sequence>MAPKVIFLIPYRARASEMIHFTVYYRYLMQDWKKEDWAMYFSHQLDTRPFNRGGTKNIGFIAMRDLYPNDYKNITFVFHDIDTLPVVKNQFNYLTTTGTI</sequence>
<dbReference type="GO" id="GO:0016757">
    <property type="term" value="F:glycosyltransferase activity"/>
    <property type="evidence" value="ECO:0007669"/>
    <property type="project" value="InterPro"/>
</dbReference>
<organism evidence="2">
    <name type="scientific">marine sediment metagenome</name>
    <dbReference type="NCBI Taxonomy" id="412755"/>
    <lineage>
        <taxon>unclassified sequences</taxon>
        <taxon>metagenomes</taxon>
        <taxon>ecological metagenomes</taxon>
    </lineage>
</organism>
<feature type="domain" description="Galactosyltransferase N-terminal" evidence="1">
    <location>
        <begin position="4"/>
        <end position="86"/>
    </location>
</feature>
<comment type="caution">
    <text evidence="2">The sequence shown here is derived from an EMBL/GenBank/DDBJ whole genome shotgun (WGS) entry which is preliminary data.</text>
</comment>
<dbReference type="InterPro" id="IPR029044">
    <property type="entry name" value="Nucleotide-diphossugar_trans"/>
</dbReference>
<protein>
    <recommendedName>
        <fullName evidence="1">Galactosyltransferase N-terminal domain-containing protein</fullName>
    </recommendedName>
</protein>
<dbReference type="Pfam" id="PF13733">
    <property type="entry name" value="Glyco_transf_7N"/>
    <property type="match status" value="1"/>
</dbReference>
<evidence type="ECO:0000259" key="1">
    <source>
        <dbReference type="Pfam" id="PF13733"/>
    </source>
</evidence>
<accession>X0SA44</accession>
<evidence type="ECO:0000313" key="2">
    <source>
        <dbReference type="EMBL" id="GAF72807.1"/>
    </source>
</evidence>
<dbReference type="GO" id="GO:0005975">
    <property type="term" value="P:carbohydrate metabolic process"/>
    <property type="evidence" value="ECO:0007669"/>
    <property type="project" value="InterPro"/>
</dbReference>
<dbReference type="EMBL" id="BARS01001511">
    <property type="protein sequence ID" value="GAF72807.1"/>
    <property type="molecule type" value="Genomic_DNA"/>
</dbReference>
<name>X0SA44_9ZZZZ</name>